<accession>A0AAJ7EDD6</accession>
<sequence>MCMEMNLQTLFQDFNPSKFVVHTCLLIFTALLALKLDKTITWSYWAVFTPIWIWKFLVVLGAIVGTYVWWQYPHFRLEGEAYIHYKAMLISLAIHLILLMFELLVCDQLSTSRHLWILVFIPLIFISIVSIAICIWSVKHDRSYELELFCAVNILQFIFLALKLDTFIHWSWEVVFVPLWILMCLSLVGEWVLYSIIFAGILLRTPEVNVQQRRTSFNTALAYTFTVIPILVFQVLLTNKLDNRDELSSFSYIVVVSPLFISYATLIVMSFSSKGGNKWWFGIRKDFCQFLLSVFPLLQEYANIAYNNNVNRSSMPSEPVTQEPYRDEETHKKVKDKKSQKNQKKNEAMKPVVPVTSIDMPD</sequence>
<reference evidence="3" key="1">
    <citation type="submission" date="2025-08" db="UniProtKB">
        <authorList>
            <consortium name="RefSeq"/>
        </authorList>
    </citation>
    <scope>IDENTIFICATION</scope>
</reference>
<feature type="transmembrane region" description="Helical" evidence="2">
    <location>
        <begin position="82"/>
        <end position="103"/>
    </location>
</feature>
<keyword evidence="2" id="KW-1133">Transmembrane helix</keyword>
<feature type="compositionally biased region" description="Basic residues" evidence="1">
    <location>
        <begin position="332"/>
        <end position="343"/>
    </location>
</feature>
<feature type="transmembrane region" description="Helical" evidence="2">
    <location>
        <begin position="148"/>
        <end position="172"/>
    </location>
</feature>
<dbReference type="KEGG" id="pxu:106121603"/>
<feature type="transmembrane region" description="Helical" evidence="2">
    <location>
        <begin position="249"/>
        <end position="271"/>
    </location>
</feature>
<dbReference type="PANTHER" id="PTHR13568">
    <property type="entry name" value="FAM11A, B PROTEIN"/>
    <property type="match status" value="1"/>
</dbReference>
<dbReference type="RefSeq" id="XP_013172772.1">
    <property type="nucleotide sequence ID" value="XM_013317318.1"/>
</dbReference>
<feature type="transmembrane region" description="Helical" evidence="2">
    <location>
        <begin position="115"/>
        <end position="136"/>
    </location>
</feature>
<organism evidence="3">
    <name type="scientific">Papilio xuthus</name>
    <name type="common">Asian swallowtail butterfly</name>
    <dbReference type="NCBI Taxonomy" id="66420"/>
    <lineage>
        <taxon>Eukaryota</taxon>
        <taxon>Metazoa</taxon>
        <taxon>Ecdysozoa</taxon>
        <taxon>Arthropoda</taxon>
        <taxon>Hexapoda</taxon>
        <taxon>Insecta</taxon>
        <taxon>Pterygota</taxon>
        <taxon>Neoptera</taxon>
        <taxon>Endopterygota</taxon>
        <taxon>Lepidoptera</taxon>
        <taxon>Glossata</taxon>
        <taxon>Ditrysia</taxon>
        <taxon>Papilionoidea</taxon>
        <taxon>Papilionidae</taxon>
        <taxon>Papilioninae</taxon>
        <taxon>Papilio</taxon>
    </lineage>
</organism>
<dbReference type="PANTHER" id="PTHR13568:SF6">
    <property type="entry name" value="TRANSMEMBRANE PROTEIN 185A"/>
    <property type="match status" value="1"/>
</dbReference>
<keyword evidence="2 3" id="KW-0812">Transmembrane</keyword>
<dbReference type="InterPro" id="IPR019396">
    <property type="entry name" value="TM_Fragile-X-F-assoc"/>
</dbReference>
<evidence type="ECO:0000256" key="1">
    <source>
        <dbReference type="SAM" id="MobiDB-lite"/>
    </source>
</evidence>
<feature type="transmembrane region" description="Helical" evidence="2">
    <location>
        <begin position="178"/>
        <end position="203"/>
    </location>
</feature>
<name>A0AAJ7EDD6_PAPXU</name>
<feature type="transmembrane region" description="Helical" evidence="2">
    <location>
        <begin position="51"/>
        <end position="70"/>
    </location>
</feature>
<evidence type="ECO:0000256" key="2">
    <source>
        <dbReference type="SAM" id="Phobius"/>
    </source>
</evidence>
<dbReference type="AlphaFoldDB" id="A0AAJ7EDD6"/>
<keyword evidence="2" id="KW-0472">Membrane</keyword>
<protein>
    <submittedName>
        <fullName evidence="3">Transmembrane protein 185B isoform X1</fullName>
    </submittedName>
</protein>
<dbReference type="Proteomes" id="UP000694872">
    <property type="component" value="Unplaced"/>
</dbReference>
<evidence type="ECO:0000313" key="3">
    <source>
        <dbReference type="RefSeq" id="XP_013172772.1"/>
    </source>
</evidence>
<gene>
    <name evidence="3" type="primary">LOC106121603</name>
</gene>
<dbReference type="Pfam" id="PF10269">
    <property type="entry name" value="Tmemb_185A"/>
    <property type="match status" value="1"/>
</dbReference>
<feature type="region of interest" description="Disordered" evidence="1">
    <location>
        <begin position="312"/>
        <end position="362"/>
    </location>
</feature>
<proteinExistence type="predicted"/>
<dbReference type="GeneID" id="106121603"/>
<feature type="transmembrane region" description="Helical" evidence="2">
    <location>
        <begin position="215"/>
        <end position="237"/>
    </location>
</feature>